<dbReference type="SUPFAM" id="SSF52309">
    <property type="entry name" value="N-(deoxy)ribosyltransferase-like"/>
    <property type="match status" value="1"/>
</dbReference>
<evidence type="ECO:0000256" key="2">
    <source>
        <dbReference type="ARBA" id="ARBA00011982"/>
    </source>
</evidence>
<gene>
    <name evidence="7" type="primary">Bst1</name>
    <name evidence="7" type="ORF">SEMFRA_R04165</name>
</gene>
<reference evidence="7 8" key="1">
    <citation type="submission" date="2019-09" db="EMBL/GenBank/DDBJ databases">
        <title>Bird 10,000 Genomes (B10K) Project - Family phase.</title>
        <authorList>
            <person name="Zhang G."/>
        </authorList>
    </citation>
    <scope>NUCLEOTIDE SEQUENCE [LARGE SCALE GENOMIC DNA]</scope>
    <source>
        <strain evidence="7">B10K-DU-001-42</strain>
        <tissue evidence="7">Muscle</tissue>
    </source>
</reference>
<dbReference type="PANTHER" id="PTHR10912">
    <property type="entry name" value="ADP-RIBOSYL CYCLASE"/>
    <property type="match status" value="1"/>
</dbReference>
<dbReference type="GO" id="GO:0016849">
    <property type="term" value="F:phosphorus-oxygen lyase activity"/>
    <property type="evidence" value="ECO:0007669"/>
    <property type="project" value="TreeGrafter"/>
</dbReference>
<dbReference type="Proteomes" id="UP000536381">
    <property type="component" value="Unassembled WGS sequence"/>
</dbReference>
<sequence>FFADYEIPSLQKAKVSEIVIWVVDDIEGPDRDSCGTNTVQILQNRLENLAFDVTCTDNYE</sequence>
<dbReference type="GO" id="GO:0016740">
    <property type="term" value="F:transferase activity"/>
    <property type="evidence" value="ECO:0007669"/>
    <property type="project" value="UniProtKB-KW"/>
</dbReference>
<keyword evidence="4 7" id="KW-0378">Hydrolase</keyword>
<evidence type="ECO:0000256" key="5">
    <source>
        <dbReference type="ARBA" id="ARBA00023027"/>
    </source>
</evidence>
<dbReference type="EMBL" id="VWYK01041373">
    <property type="protein sequence ID" value="NXR08990.1"/>
    <property type="molecule type" value="Genomic_DNA"/>
</dbReference>
<organism evidence="7 8">
    <name type="scientific">Semnornis frantzii</name>
    <dbReference type="NCBI Taxonomy" id="91796"/>
    <lineage>
        <taxon>Eukaryota</taxon>
        <taxon>Metazoa</taxon>
        <taxon>Chordata</taxon>
        <taxon>Craniata</taxon>
        <taxon>Vertebrata</taxon>
        <taxon>Euteleostomi</taxon>
        <taxon>Archelosauria</taxon>
        <taxon>Archosauria</taxon>
        <taxon>Dinosauria</taxon>
        <taxon>Saurischia</taxon>
        <taxon>Theropoda</taxon>
        <taxon>Coelurosauria</taxon>
        <taxon>Aves</taxon>
        <taxon>Neognathae</taxon>
        <taxon>Neoaves</taxon>
        <taxon>Telluraves</taxon>
        <taxon>Coraciimorphae</taxon>
        <taxon>Piciformes</taxon>
        <taxon>Ramphastidae</taxon>
        <taxon>Semnornis</taxon>
    </lineage>
</organism>
<dbReference type="OrthoDB" id="9944984at2759"/>
<evidence type="ECO:0000313" key="8">
    <source>
        <dbReference type="Proteomes" id="UP000536381"/>
    </source>
</evidence>
<dbReference type="Gene3D" id="3.40.50.720">
    <property type="entry name" value="NAD(P)-binding Rossmann-like Domain"/>
    <property type="match status" value="1"/>
</dbReference>
<proteinExistence type="inferred from homology"/>
<feature type="non-terminal residue" evidence="7">
    <location>
        <position position="1"/>
    </location>
</feature>
<evidence type="ECO:0000256" key="6">
    <source>
        <dbReference type="ARBA" id="ARBA00023157"/>
    </source>
</evidence>
<dbReference type="InterPro" id="IPR003193">
    <property type="entry name" value="ADP-ribosyl_cyclase"/>
</dbReference>
<evidence type="ECO:0000256" key="1">
    <source>
        <dbReference type="ARBA" id="ARBA00005406"/>
    </source>
</evidence>
<dbReference type="AlphaFoldDB" id="A0A7L2ICJ9"/>
<evidence type="ECO:0000256" key="3">
    <source>
        <dbReference type="ARBA" id="ARBA00022679"/>
    </source>
</evidence>
<evidence type="ECO:0000313" key="7">
    <source>
        <dbReference type="EMBL" id="NXR08990.1"/>
    </source>
</evidence>
<comment type="similarity">
    <text evidence="1">Belongs to the ADP-ribosyl cyclase family.</text>
</comment>
<keyword evidence="5" id="KW-0520">NAD</keyword>
<feature type="non-terminal residue" evidence="7">
    <location>
        <position position="60"/>
    </location>
</feature>
<keyword evidence="8" id="KW-1185">Reference proteome</keyword>
<evidence type="ECO:0000256" key="4">
    <source>
        <dbReference type="ARBA" id="ARBA00022801"/>
    </source>
</evidence>
<dbReference type="GO" id="GO:0005886">
    <property type="term" value="C:plasma membrane"/>
    <property type="evidence" value="ECO:0007669"/>
    <property type="project" value="TreeGrafter"/>
</dbReference>
<dbReference type="EC" id="3.2.2.6" evidence="2"/>
<protein>
    <recommendedName>
        <fullName evidence="2">ADP-ribosyl cyclase/cyclic ADP-ribose hydrolase</fullName>
        <ecNumber evidence="2">3.2.2.6</ecNumber>
    </recommendedName>
</protein>
<dbReference type="Pfam" id="PF02267">
    <property type="entry name" value="Rib_hydrolayse"/>
    <property type="match status" value="1"/>
</dbReference>
<comment type="caution">
    <text evidence="7">The sequence shown here is derived from an EMBL/GenBank/DDBJ whole genome shotgun (WGS) entry which is preliminary data.</text>
</comment>
<keyword evidence="3" id="KW-0808">Transferase</keyword>
<accession>A0A7L2ICJ9</accession>
<dbReference type="GO" id="GO:0061809">
    <property type="term" value="F:NAD+ nucleosidase activity, cyclic ADP-ribose generating"/>
    <property type="evidence" value="ECO:0007669"/>
    <property type="project" value="UniProtKB-EC"/>
</dbReference>
<dbReference type="PANTHER" id="PTHR10912:SF4">
    <property type="entry name" value="ADP-RIBOSYL CYCLASE_CYCLIC ADP-RIBOSE HYDROLASE 2"/>
    <property type="match status" value="1"/>
</dbReference>
<name>A0A7L2ICJ9_9PICI</name>
<keyword evidence="6" id="KW-1015">Disulfide bond</keyword>
<dbReference type="GO" id="GO:0030890">
    <property type="term" value="P:positive regulation of B cell proliferation"/>
    <property type="evidence" value="ECO:0007669"/>
    <property type="project" value="TreeGrafter"/>
</dbReference>